<dbReference type="InterPro" id="IPR025824">
    <property type="entry name" value="OB-fold_nuc-bd_dom"/>
</dbReference>
<reference evidence="9 10" key="1">
    <citation type="submission" date="2023-06" db="EMBL/GenBank/DDBJ databases">
        <title>Influencing factors and mechanism of Cr(VI) reduction by facultative anaerobic Exiguobacterium sp. PY14.</title>
        <authorList>
            <person name="Zou L."/>
        </authorList>
    </citation>
    <scope>NUCLEOTIDE SEQUENCE [LARGE SCALE GENOMIC DNA]</scope>
    <source>
        <strain evidence="9 10">PY14</strain>
    </source>
</reference>
<dbReference type="Pfam" id="PF13742">
    <property type="entry name" value="tRNA_anti_2"/>
    <property type="match status" value="1"/>
</dbReference>
<keyword evidence="3 5" id="KW-0378">Hydrolase</keyword>
<comment type="similarity">
    <text evidence="5 6">Belongs to the XseA family.</text>
</comment>
<accession>A0ABT7MQ34</accession>
<evidence type="ECO:0000259" key="8">
    <source>
        <dbReference type="Pfam" id="PF13742"/>
    </source>
</evidence>
<evidence type="ECO:0000256" key="3">
    <source>
        <dbReference type="ARBA" id="ARBA00022801"/>
    </source>
</evidence>
<evidence type="ECO:0000256" key="4">
    <source>
        <dbReference type="ARBA" id="ARBA00022839"/>
    </source>
</evidence>
<dbReference type="Pfam" id="PF02601">
    <property type="entry name" value="Exonuc_VII_L"/>
    <property type="match status" value="1"/>
</dbReference>
<dbReference type="GO" id="GO:0008855">
    <property type="term" value="F:exodeoxyribonuclease VII activity"/>
    <property type="evidence" value="ECO:0007669"/>
    <property type="project" value="UniProtKB-EC"/>
</dbReference>
<feature type="domain" description="OB-fold nucleic acid binding" evidence="8">
    <location>
        <begin position="6"/>
        <end position="99"/>
    </location>
</feature>
<evidence type="ECO:0000256" key="2">
    <source>
        <dbReference type="ARBA" id="ARBA00022722"/>
    </source>
</evidence>
<comment type="catalytic activity">
    <reaction evidence="5 6">
        <text>Exonucleolytic cleavage in either 5'- to 3'- or 3'- to 5'-direction to yield nucleoside 5'-phosphates.</text>
        <dbReference type="EC" id="3.1.11.6"/>
    </reaction>
</comment>
<feature type="domain" description="Exonuclease VII large subunit C-terminal" evidence="7">
    <location>
        <begin position="123"/>
        <end position="433"/>
    </location>
</feature>
<evidence type="ECO:0000256" key="5">
    <source>
        <dbReference type="HAMAP-Rule" id="MF_00378"/>
    </source>
</evidence>
<dbReference type="InterPro" id="IPR020579">
    <property type="entry name" value="Exonuc_VII_lsu_C"/>
</dbReference>
<comment type="subcellular location">
    <subcellularLocation>
        <location evidence="5 6">Cytoplasm</location>
    </subcellularLocation>
</comment>
<keyword evidence="4 5" id="KW-0269">Exonuclease</keyword>
<dbReference type="EMBL" id="JASWER010000007">
    <property type="protein sequence ID" value="MDL5377320.1"/>
    <property type="molecule type" value="Genomic_DNA"/>
</dbReference>
<organism evidence="9 10">
    <name type="scientific">Exiguobacterium mexicanum</name>
    <dbReference type="NCBI Taxonomy" id="340146"/>
    <lineage>
        <taxon>Bacteria</taxon>
        <taxon>Bacillati</taxon>
        <taxon>Bacillota</taxon>
        <taxon>Bacilli</taxon>
        <taxon>Bacillales</taxon>
        <taxon>Bacillales Family XII. Incertae Sedis</taxon>
        <taxon>Exiguobacterium</taxon>
    </lineage>
</organism>
<evidence type="ECO:0000256" key="6">
    <source>
        <dbReference type="RuleBase" id="RU004355"/>
    </source>
</evidence>
<comment type="function">
    <text evidence="5">Bidirectionally degrades single-stranded DNA into large acid-insoluble oligonucleotides, which are then degraded further into small acid-soluble oligonucleotides.</text>
</comment>
<dbReference type="EC" id="3.1.11.6" evidence="5"/>
<comment type="caution">
    <text evidence="9">The sequence shown here is derived from an EMBL/GenBank/DDBJ whole genome shotgun (WGS) entry which is preliminary data.</text>
</comment>
<keyword evidence="1 5" id="KW-0963">Cytoplasm</keyword>
<keyword evidence="10" id="KW-1185">Reference proteome</keyword>
<gene>
    <name evidence="5 9" type="primary">xseA</name>
    <name evidence="9" type="ORF">QR695_09920</name>
</gene>
<dbReference type="PANTHER" id="PTHR30008">
    <property type="entry name" value="EXODEOXYRIBONUCLEASE 7 LARGE SUBUNIT"/>
    <property type="match status" value="1"/>
</dbReference>
<dbReference type="CDD" id="cd04489">
    <property type="entry name" value="ExoVII_LU_OBF"/>
    <property type="match status" value="1"/>
</dbReference>
<evidence type="ECO:0000259" key="7">
    <source>
        <dbReference type="Pfam" id="PF02601"/>
    </source>
</evidence>
<comment type="subunit">
    <text evidence="5">Heterooligomer composed of large and small subunits.</text>
</comment>
<dbReference type="RefSeq" id="WP_214720371.1">
    <property type="nucleotide sequence ID" value="NZ_CP183077.1"/>
</dbReference>
<evidence type="ECO:0000313" key="9">
    <source>
        <dbReference type="EMBL" id="MDL5377320.1"/>
    </source>
</evidence>
<sequence>MDNPIQVSEVVRYVKRQLDDDPILQQLAVIGEISNFKRYASGHCYFTLKDESSRMKAVMFSRDARTLNFEPKDGMNVIVVARVTMYESTGDIQLYVELMRQDGIGMLFERYEARKRELEAKGWFATERKRPLPAFPERIGIITSPKGAALHDIATTLRRRAPHVAITFAPVAVQGDQSAPQVASAIRWMNERTDCDVLIVGRGGGSIEELWAFNEDVVVEAIHESRIPVISAVGHETDFTLADFVADVRAATPTAAAELATATIEAQRKDVERLTAQLTRSVTNQMSSIRERLGRATNSYGLKSPRFTLTQKRERFEQAEIRLEQGVTKQVTHAKHRLAQSRQQLDVRKLAQTLRRNEETHRQFDGRLKRIRPLERPTDRFAAQVGRLNAVSPLAVLARGYTLIEQDGTYVKDVKQLHDGLVTIRFRDGQAVAEVKERHDGETTSRTDV</sequence>
<protein>
    <recommendedName>
        <fullName evidence="5">Exodeoxyribonuclease 7 large subunit</fullName>
        <ecNumber evidence="5">3.1.11.6</ecNumber>
    </recommendedName>
    <alternativeName>
        <fullName evidence="5">Exodeoxyribonuclease VII large subunit</fullName>
        <shortName evidence="5">Exonuclease VII large subunit</shortName>
    </alternativeName>
</protein>
<keyword evidence="2 5" id="KW-0540">Nuclease</keyword>
<dbReference type="Proteomes" id="UP001230807">
    <property type="component" value="Unassembled WGS sequence"/>
</dbReference>
<dbReference type="NCBIfam" id="TIGR00237">
    <property type="entry name" value="xseA"/>
    <property type="match status" value="1"/>
</dbReference>
<dbReference type="PANTHER" id="PTHR30008:SF0">
    <property type="entry name" value="EXODEOXYRIBONUCLEASE 7 LARGE SUBUNIT"/>
    <property type="match status" value="1"/>
</dbReference>
<name>A0ABT7MQ34_9BACL</name>
<dbReference type="InterPro" id="IPR003753">
    <property type="entry name" value="Exonuc_VII_L"/>
</dbReference>
<evidence type="ECO:0000313" key="10">
    <source>
        <dbReference type="Proteomes" id="UP001230807"/>
    </source>
</evidence>
<evidence type="ECO:0000256" key="1">
    <source>
        <dbReference type="ARBA" id="ARBA00022490"/>
    </source>
</evidence>
<dbReference type="HAMAP" id="MF_00378">
    <property type="entry name" value="Exonuc_7_L"/>
    <property type="match status" value="1"/>
</dbReference>
<proteinExistence type="inferred from homology"/>